<dbReference type="EMBL" id="HBGY01019595">
    <property type="protein sequence ID" value="CAD9587933.1"/>
    <property type="molecule type" value="Transcribed_RNA"/>
</dbReference>
<gene>
    <name evidence="1" type="ORF">LDAN0321_LOCUS12417</name>
</gene>
<protein>
    <submittedName>
        <fullName evidence="1">Uncharacterized protein</fullName>
    </submittedName>
</protein>
<evidence type="ECO:0000313" key="1">
    <source>
        <dbReference type="EMBL" id="CAD9587933.1"/>
    </source>
</evidence>
<name>A0A7S2KXF6_9STRA</name>
<accession>A0A7S2KXF6</accession>
<reference evidence="1" key="1">
    <citation type="submission" date="2021-01" db="EMBL/GenBank/DDBJ databases">
        <authorList>
            <person name="Corre E."/>
            <person name="Pelletier E."/>
            <person name="Niang G."/>
            <person name="Scheremetjew M."/>
            <person name="Finn R."/>
            <person name="Kale V."/>
            <person name="Holt S."/>
            <person name="Cochrane G."/>
            <person name="Meng A."/>
            <person name="Brown T."/>
            <person name="Cohen L."/>
        </authorList>
    </citation>
    <scope>NUCLEOTIDE SEQUENCE</scope>
    <source>
        <strain evidence="1">B650</strain>
    </source>
</reference>
<sequence length="99" mass="10902">MCSSIGSNVAELVASINVVVGHSDCTLYSASWHDPTADLHDMHPYHLFLQLSCMMIIVLPLDKLCNSNHNLSKPECSSCIDILLLVISSSYQWGILKPD</sequence>
<dbReference type="AlphaFoldDB" id="A0A7S2KXF6"/>
<proteinExistence type="predicted"/>
<organism evidence="1">
    <name type="scientific">Leptocylindrus danicus</name>
    <dbReference type="NCBI Taxonomy" id="163516"/>
    <lineage>
        <taxon>Eukaryota</taxon>
        <taxon>Sar</taxon>
        <taxon>Stramenopiles</taxon>
        <taxon>Ochrophyta</taxon>
        <taxon>Bacillariophyta</taxon>
        <taxon>Coscinodiscophyceae</taxon>
        <taxon>Chaetocerotophycidae</taxon>
        <taxon>Leptocylindrales</taxon>
        <taxon>Leptocylindraceae</taxon>
        <taxon>Leptocylindrus</taxon>
    </lineage>
</organism>